<reference evidence="2 3" key="1">
    <citation type="submission" date="2019-03" db="EMBL/GenBank/DDBJ databases">
        <title>Genomic Encyclopedia of Type Strains, Phase IV (KMG-IV): sequencing the most valuable type-strain genomes for metagenomic binning, comparative biology and taxonomic classification.</title>
        <authorList>
            <person name="Goeker M."/>
        </authorList>
    </citation>
    <scope>NUCLEOTIDE SEQUENCE [LARGE SCALE GENOMIC DNA]</scope>
    <source>
        <strain evidence="2 3">DSM 26377</strain>
    </source>
</reference>
<organism evidence="2 3">
    <name type="scientific">Panacagrimonas perspica</name>
    <dbReference type="NCBI Taxonomy" id="381431"/>
    <lineage>
        <taxon>Bacteria</taxon>
        <taxon>Pseudomonadati</taxon>
        <taxon>Pseudomonadota</taxon>
        <taxon>Gammaproteobacteria</taxon>
        <taxon>Nevskiales</taxon>
        <taxon>Nevskiaceae</taxon>
        <taxon>Panacagrimonas</taxon>
    </lineage>
</organism>
<dbReference type="Proteomes" id="UP000295341">
    <property type="component" value="Unassembled WGS sequence"/>
</dbReference>
<protein>
    <submittedName>
        <fullName evidence="2">Competence protein ComEA</fullName>
    </submittedName>
</protein>
<accession>A0A4S3K2Y3</accession>
<dbReference type="InterPro" id="IPR010994">
    <property type="entry name" value="RuvA_2-like"/>
</dbReference>
<dbReference type="Pfam" id="PF12836">
    <property type="entry name" value="HHH_3"/>
    <property type="match status" value="1"/>
</dbReference>
<evidence type="ECO:0000313" key="2">
    <source>
        <dbReference type="EMBL" id="TDU28781.1"/>
    </source>
</evidence>
<dbReference type="EMBL" id="SOBT01000009">
    <property type="protein sequence ID" value="TDU28781.1"/>
    <property type="molecule type" value="Genomic_DNA"/>
</dbReference>
<evidence type="ECO:0000313" key="3">
    <source>
        <dbReference type="Proteomes" id="UP000295341"/>
    </source>
</evidence>
<dbReference type="AlphaFoldDB" id="A0A4S3K2Y3"/>
<evidence type="ECO:0000256" key="1">
    <source>
        <dbReference type="SAM" id="SignalP"/>
    </source>
</evidence>
<gene>
    <name evidence="2" type="ORF">DFR24_3161</name>
</gene>
<sequence>MNAPKAVLTALLLTFAGSVWAGPVNVNTADAKTIAKELAGVGDKIAEAIVTERAKAPFKDGADLAKRVKGVGDAIITKNKDNLKFSS</sequence>
<keyword evidence="3" id="KW-1185">Reference proteome</keyword>
<feature type="signal peptide" evidence="1">
    <location>
        <begin position="1"/>
        <end position="21"/>
    </location>
</feature>
<keyword evidence="1" id="KW-0732">Signal</keyword>
<dbReference type="SUPFAM" id="SSF47781">
    <property type="entry name" value="RuvA domain 2-like"/>
    <property type="match status" value="1"/>
</dbReference>
<proteinExistence type="predicted"/>
<name>A0A4S3K2Y3_9GAMM</name>
<dbReference type="Gene3D" id="1.10.150.320">
    <property type="entry name" value="Photosystem II 12 kDa extrinsic protein"/>
    <property type="match status" value="1"/>
</dbReference>
<dbReference type="OrthoDB" id="7510573at2"/>
<dbReference type="RefSeq" id="WP_133882305.1">
    <property type="nucleotide sequence ID" value="NZ_MWIN01000018.1"/>
</dbReference>
<feature type="chain" id="PRO_5030100167" evidence="1">
    <location>
        <begin position="22"/>
        <end position="87"/>
    </location>
</feature>
<comment type="caution">
    <text evidence="2">The sequence shown here is derived from an EMBL/GenBank/DDBJ whole genome shotgun (WGS) entry which is preliminary data.</text>
</comment>